<comment type="subcellular location">
    <subcellularLocation>
        <location evidence="1">Membrane</location>
        <topology evidence="1">Multi-pass membrane protein</topology>
    </subcellularLocation>
</comment>
<feature type="transmembrane region" description="Helical" evidence="9">
    <location>
        <begin position="484"/>
        <end position="509"/>
    </location>
</feature>
<dbReference type="RefSeq" id="WP_338605942.1">
    <property type="nucleotide sequence ID" value="NZ_AP028679.1"/>
</dbReference>
<evidence type="ECO:0000256" key="2">
    <source>
        <dbReference type="ARBA" id="ARBA00006434"/>
    </source>
</evidence>
<reference evidence="11" key="1">
    <citation type="journal article" date="2023" name="Arch. Microbiol.">
        <title>Desulfoferula mesophilus gen. nov. sp. nov., a mesophilic sulfate-reducing bacterium isolated from a brackish lake sediment.</title>
        <authorList>
            <person name="Watanabe T."/>
            <person name="Yabe T."/>
            <person name="Tsuji J.M."/>
            <person name="Fukui M."/>
        </authorList>
    </citation>
    <scope>NUCLEOTIDE SEQUENCE [LARGE SCALE GENOMIC DNA]</scope>
    <source>
        <strain evidence="11">12FAK</strain>
    </source>
</reference>
<organism evidence="10 11">
    <name type="scientific">Desulfoferula mesophila</name>
    <dbReference type="NCBI Taxonomy" id="3058419"/>
    <lineage>
        <taxon>Bacteria</taxon>
        <taxon>Pseudomonadati</taxon>
        <taxon>Thermodesulfobacteriota</taxon>
        <taxon>Desulfarculia</taxon>
        <taxon>Desulfarculales</taxon>
        <taxon>Desulfarculaceae</taxon>
        <taxon>Desulfoferula</taxon>
    </lineage>
</organism>
<feature type="transmembrane region" description="Helical" evidence="9">
    <location>
        <begin position="77"/>
        <end position="95"/>
    </location>
</feature>
<sequence length="597" mass="64364">MGILGWTYIFVGFTFALYIYVAWRSRVSDTKGFYVAGMGVPPVANGMATAADWMSAASFISMAGLISFLGYPGAYYLMGWTGGYVLLALLLAPYLRKFGKYTVPDFVGDRYYSNAARLVAAACTVFVSYTYVCGQMRGVGVVFSRFLEVDINTGVIIGMCIVFIYAALGGMKGITWTQVCQYCVLILAYLIPAIAISMKVTGIPIPQIGFGSTIAAGHADAGKYLLDTLNIIAKDLGFVQYTATFATVNTNMLNVLCITFALMVGTAGLPHVIIRFYTVPGVRQARASAGWALLFIAILYTTAPAVAAFARYNMINTLEDKPYSERPQWYTNWQKPGLVAWVDKNGDGIIQYRPGAAFVGRPNFKIADGKRVLGKYGQPLLNNKVTDNKNELYVDRDIMVLASPEIGGLSAWVVGLVAAGGLAAALSTAAGLLLAVSSSISHDFYYRVINPQATEKQRVLVARIFIGLAIVLAGYFGIYPPAFVAQVVAFAFGLAASSIFPVILLGIFYKKTTREGAICGMIAGILFTGIYIIQTKFMGVGNWFLGITPEGIGTIGMIINLVITLVVSSFTKAPPEEIQELVESVRIPRGSGEATDH</sequence>
<dbReference type="PROSITE" id="PS00457">
    <property type="entry name" value="NA_SOLUT_SYMP_2"/>
    <property type="match status" value="1"/>
</dbReference>
<dbReference type="PANTHER" id="PTHR48086:SF5">
    <property type="entry name" value="NA(+):SOLUTE SYMPORTER (SSF FAMILY)"/>
    <property type="match status" value="1"/>
</dbReference>
<dbReference type="Proteomes" id="UP001366166">
    <property type="component" value="Chromosome"/>
</dbReference>
<dbReference type="NCBIfam" id="TIGR03648">
    <property type="entry name" value="Na_symport_lg"/>
    <property type="match status" value="1"/>
</dbReference>
<dbReference type="Gene3D" id="1.20.1730.10">
    <property type="entry name" value="Sodium/glucose cotransporter"/>
    <property type="match status" value="1"/>
</dbReference>
<dbReference type="CDD" id="cd11480">
    <property type="entry name" value="SLC5sbd_u4"/>
    <property type="match status" value="1"/>
</dbReference>
<evidence type="ECO:0000256" key="3">
    <source>
        <dbReference type="ARBA" id="ARBA00022448"/>
    </source>
</evidence>
<dbReference type="GO" id="GO:0005886">
    <property type="term" value="C:plasma membrane"/>
    <property type="evidence" value="ECO:0007669"/>
    <property type="project" value="TreeGrafter"/>
</dbReference>
<protein>
    <submittedName>
        <fullName evidence="10">Cation acetate symporter</fullName>
    </submittedName>
</protein>
<keyword evidence="3" id="KW-0813">Transport</keyword>
<dbReference type="EMBL" id="AP028679">
    <property type="protein sequence ID" value="BEQ14227.1"/>
    <property type="molecule type" value="Genomic_DNA"/>
</dbReference>
<evidence type="ECO:0000256" key="8">
    <source>
        <dbReference type="RuleBase" id="RU362091"/>
    </source>
</evidence>
<gene>
    <name evidence="10" type="ORF">FAK_12930</name>
</gene>
<dbReference type="InterPro" id="IPR050277">
    <property type="entry name" value="Sodium:Solute_Symporter"/>
</dbReference>
<dbReference type="InterPro" id="IPR018212">
    <property type="entry name" value="Na/solute_symporter_CS"/>
</dbReference>
<name>A0AAU9ECH8_9BACT</name>
<feature type="transmembrane region" description="Helical" evidence="9">
    <location>
        <begin position="553"/>
        <end position="571"/>
    </location>
</feature>
<feature type="transmembrane region" description="Helical" evidence="9">
    <location>
        <begin position="180"/>
        <end position="198"/>
    </location>
</feature>
<comment type="similarity">
    <text evidence="2 8">Belongs to the sodium:solute symporter (SSF) (TC 2.A.21) family.</text>
</comment>
<feature type="transmembrane region" description="Helical" evidence="9">
    <location>
        <begin position="459"/>
        <end position="478"/>
    </location>
</feature>
<keyword evidence="6 9" id="KW-1133">Transmembrane helix</keyword>
<evidence type="ECO:0000256" key="6">
    <source>
        <dbReference type="ARBA" id="ARBA00022989"/>
    </source>
</evidence>
<feature type="transmembrane region" description="Helical" evidence="9">
    <location>
        <begin position="516"/>
        <end position="533"/>
    </location>
</feature>
<dbReference type="KEGG" id="dmp:FAK_12930"/>
<evidence type="ECO:0000256" key="5">
    <source>
        <dbReference type="ARBA" id="ARBA00022692"/>
    </source>
</evidence>
<dbReference type="PANTHER" id="PTHR48086">
    <property type="entry name" value="SODIUM/PROLINE SYMPORTER-RELATED"/>
    <property type="match status" value="1"/>
</dbReference>
<evidence type="ECO:0000256" key="7">
    <source>
        <dbReference type="ARBA" id="ARBA00023136"/>
    </source>
</evidence>
<keyword evidence="4" id="KW-1003">Cell membrane</keyword>
<keyword evidence="11" id="KW-1185">Reference proteome</keyword>
<feature type="transmembrane region" description="Helical" evidence="9">
    <location>
        <begin position="151"/>
        <end position="168"/>
    </location>
</feature>
<dbReference type="InterPro" id="IPR019899">
    <property type="entry name" value="Na/solute_symporter_VC_2705"/>
</dbReference>
<feature type="transmembrane region" description="Helical" evidence="9">
    <location>
        <begin position="289"/>
        <end position="310"/>
    </location>
</feature>
<dbReference type="PROSITE" id="PS50283">
    <property type="entry name" value="NA_SOLUT_SYMP_3"/>
    <property type="match status" value="1"/>
</dbReference>
<accession>A0AAU9ECH8</accession>
<evidence type="ECO:0000313" key="10">
    <source>
        <dbReference type="EMBL" id="BEQ14227.1"/>
    </source>
</evidence>
<keyword evidence="7 9" id="KW-0472">Membrane</keyword>
<proteinExistence type="inferred from homology"/>
<feature type="transmembrane region" description="Helical" evidence="9">
    <location>
        <begin position="252"/>
        <end position="277"/>
    </location>
</feature>
<feature type="transmembrane region" description="Helical" evidence="9">
    <location>
        <begin position="115"/>
        <end position="131"/>
    </location>
</feature>
<feature type="transmembrane region" description="Helical" evidence="9">
    <location>
        <begin position="409"/>
        <end position="438"/>
    </location>
</feature>
<dbReference type="GO" id="GO:0022857">
    <property type="term" value="F:transmembrane transporter activity"/>
    <property type="evidence" value="ECO:0007669"/>
    <property type="project" value="InterPro"/>
</dbReference>
<evidence type="ECO:0000256" key="1">
    <source>
        <dbReference type="ARBA" id="ARBA00004141"/>
    </source>
</evidence>
<dbReference type="InterPro" id="IPR001734">
    <property type="entry name" value="Na/solute_symporter"/>
</dbReference>
<dbReference type="GO" id="GO:0046942">
    <property type="term" value="P:carboxylic acid transport"/>
    <property type="evidence" value="ECO:0007669"/>
    <property type="project" value="UniProtKB-ARBA"/>
</dbReference>
<evidence type="ECO:0000313" key="11">
    <source>
        <dbReference type="Proteomes" id="UP001366166"/>
    </source>
</evidence>
<evidence type="ECO:0000256" key="4">
    <source>
        <dbReference type="ARBA" id="ARBA00022475"/>
    </source>
</evidence>
<dbReference type="Pfam" id="PF00474">
    <property type="entry name" value="SSF"/>
    <property type="match status" value="2"/>
</dbReference>
<evidence type="ECO:0000256" key="9">
    <source>
        <dbReference type="SAM" id="Phobius"/>
    </source>
</evidence>
<feature type="transmembrane region" description="Helical" evidence="9">
    <location>
        <begin position="6"/>
        <end position="23"/>
    </location>
</feature>
<dbReference type="InterPro" id="IPR038377">
    <property type="entry name" value="Na/Glc_symporter_sf"/>
</dbReference>
<keyword evidence="5 9" id="KW-0812">Transmembrane</keyword>
<dbReference type="AlphaFoldDB" id="A0AAU9ECH8"/>